<dbReference type="Proteomes" id="UP001359559">
    <property type="component" value="Unassembled WGS sequence"/>
</dbReference>
<feature type="region of interest" description="Disordered" evidence="1">
    <location>
        <begin position="1"/>
        <end position="30"/>
    </location>
</feature>
<dbReference type="EMBL" id="JAYKXN010000003">
    <property type="protein sequence ID" value="KAK7301315.1"/>
    <property type="molecule type" value="Genomic_DNA"/>
</dbReference>
<name>A0AAN9JLB3_CLITE</name>
<evidence type="ECO:0000313" key="2">
    <source>
        <dbReference type="EMBL" id="KAK7301315.1"/>
    </source>
</evidence>
<keyword evidence="3" id="KW-1185">Reference proteome</keyword>
<feature type="compositionally biased region" description="Basic and acidic residues" evidence="1">
    <location>
        <begin position="1"/>
        <end position="11"/>
    </location>
</feature>
<dbReference type="AlphaFoldDB" id="A0AAN9JLB3"/>
<gene>
    <name evidence="2" type="ORF">RJT34_12176</name>
</gene>
<comment type="caution">
    <text evidence="2">The sequence shown here is derived from an EMBL/GenBank/DDBJ whole genome shotgun (WGS) entry which is preliminary data.</text>
</comment>
<reference evidence="2 3" key="1">
    <citation type="submission" date="2024-01" db="EMBL/GenBank/DDBJ databases">
        <title>The genomes of 5 underutilized Papilionoideae crops provide insights into root nodulation and disease resistance.</title>
        <authorList>
            <person name="Yuan L."/>
        </authorList>
    </citation>
    <scope>NUCLEOTIDE SEQUENCE [LARGE SCALE GENOMIC DNA]</scope>
    <source>
        <strain evidence="2">LY-2023</strain>
        <tissue evidence="2">Leaf</tissue>
    </source>
</reference>
<organism evidence="2 3">
    <name type="scientific">Clitoria ternatea</name>
    <name type="common">Butterfly pea</name>
    <dbReference type="NCBI Taxonomy" id="43366"/>
    <lineage>
        <taxon>Eukaryota</taxon>
        <taxon>Viridiplantae</taxon>
        <taxon>Streptophyta</taxon>
        <taxon>Embryophyta</taxon>
        <taxon>Tracheophyta</taxon>
        <taxon>Spermatophyta</taxon>
        <taxon>Magnoliopsida</taxon>
        <taxon>eudicotyledons</taxon>
        <taxon>Gunneridae</taxon>
        <taxon>Pentapetalae</taxon>
        <taxon>rosids</taxon>
        <taxon>fabids</taxon>
        <taxon>Fabales</taxon>
        <taxon>Fabaceae</taxon>
        <taxon>Papilionoideae</taxon>
        <taxon>50 kb inversion clade</taxon>
        <taxon>NPAAA clade</taxon>
        <taxon>indigoferoid/millettioid clade</taxon>
        <taxon>Phaseoleae</taxon>
        <taxon>Clitoria</taxon>
    </lineage>
</organism>
<evidence type="ECO:0000256" key="1">
    <source>
        <dbReference type="SAM" id="MobiDB-lite"/>
    </source>
</evidence>
<evidence type="ECO:0000313" key="3">
    <source>
        <dbReference type="Proteomes" id="UP001359559"/>
    </source>
</evidence>
<protein>
    <submittedName>
        <fullName evidence="2">Uncharacterized protein</fullName>
    </submittedName>
</protein>
<proteinExistence type="predicted"/>
<sequence>MDAKKSWDCPKTHSHLSRRNLDLPKSPKENQMAFHVSSARKDNLQLYHWVRVVNGVPPTGDYSFAKNNKLYD</sequence>
<feature type="compositionally biased region" description="Basic and acidic residues" evidence="1">
    <location>
        <begin position="19"/>
        <end position="28"/>
    </location>
</feature>
<accession>A0AAN9JLB3</accession>